<gene>
    <name evidence="3" type="ORF">SELMODRAFT_421552</name>
</gene>
<keyword evidence="4" id="KW-1185">Reference proteome</keyword>
<evidence type="ECO:0000313" key="3">
    <source>
        <dbReference type="EMBL" id="EFJ16861.1"/>
    </source>
</evidence>
<feature type="compositionally biased region" description="Polar residues" evidence="1">
    <location>
        <begin position="273"/>
        <end position="283"/>
    </location>
</feature>
<sequence>MASRWFDTRVRRKEHEPVTTCLQLKKLLLARFLPHQYEEQLYMKWQDLCQEPEESVTDFTDRFHELQIRLGVHEEEKWLGTSTWYSKGVRDESFQRVNQVHTASGASGGRAPVATRLQYDQERRPAPHTGSGSGDAAKFNGRCNYCRKFGHKASDCRTRLPTLLQDAQKIVIIIWGMTMNLAKLTLPPLPEFQCTKFADDHESRMSAISELLNLLSYQRRIEALLGKLRPLEAAESGSGRAFFSGVDLTAVQEVFKGDVKDESADPVYGNNEAVPSSTSSCGAQSAGRREDQLALFMRRLRRQSIEINCGMCGRRPTRIEYEIEVASCICWRTVATVQALIPNVADVSGEYGCV</sequence>
<evidence type="ECO:0000256" key="1">
    <source>
        <dbReference type="SAM" id="MobiDB-lite"/>
    </source>
</evidence>
<protein>
    <recommendedName>
        <fullName evidence="2">Retrotransposon gag domain-containing protein</fullName>
    </recommendedName>
</protein>
<dbReference type="AlphaFoldDB" id="D8SFM3"/>
<dbReference type="HOGENOM" id="CLU_783895_0_0_1"/>
<feature type="domain" description="Retrotransposon gag" evidence="2">
    <location>
        <begin position="2"/>
        <end position="76"/>
    </location>
</feature>
<reference evidence="3 4" key="1">
    <citation type="journal article" date="2011" name="Science">
        <title>The Selaginella genome identifies genetic changes associated with the evolution of vascular plants.</title>
        <authorList>
            <person name="Banks J.A."/>
            <person name="Nishiyama T."/>
            <person name="Hasebe M."/>
            <person name="Bowman J.L."/>
            <person name="Gribskov M."/>
            <person name="dePamphilis C."/>
            <person name="Albert V.A."/>
            <person name="Aono N."/>
            <person name="Aoyama T."/>
            <person name="Ambrose B.A."/>
            <person name="Ashton N.W."/>
            <person name="Axtell M.J."/>
            <person name="Barker E."/>
            <person name="Barker M.S."/>
            <person name="Bennetzen J.L."/>
            <person name="Bonawitz N.D."/>
            <person name="Chapple C."/>
            <person name="Cheng C."/>
            <person name="Correa L.G."/>
            <person name="Dacre M."/>
            <person name="DeBarry J."/>
            <person name="Dreyer I."/>
            <person name="Elias M."/>
            <person name="Engstrom E.M."/>
            <person name="Estelle M."/>
            <person name="Feng L."/>
            <person name="Finet C."/>
            <person name="Floyd S.K."/>
            <person name="Frommer W.B."/>
            <person name="Fujita T."/>
            <person name="Gramzow L."/>
            <person name="Gutensohn M."/>
            <person name="Harholt J."/>
            <person name="Hattori M."/>
            <person name="Heyl A."/>
            <person name="Hirai T."/>
            <person name="Hiwatashi Y."/>
            <person name="Ishikawa M."/>
            <person name="Iwata M."/>
            <person name="Karol K.G."/>
            <person name="Koehler B."/>
            <person name="Kolukisaoglu U."/>
            <person name="Kubo M."/>
            <person name="Kurata T."/>
            <person name="Lalonde S."/>
            <person name="Li K."/>
            <person name="Li Y."/>
            <person name="Litt A."/>
            <person name="Lyons E."/>
            <person name="Manning G."/>
            <person name="Maruyama T."/>
            <person name="Michael T.P."/>
            <person name="Mikami K."/>
            <person name="Miyazaki S."/>
            <person name="Morinaga S."/>
            <person name="Murata T."/>
            <person name="Mueller-Roeber B."/>
            <person name="Nelson D.R."/>
            <person name="Obara M."/>
            <person name="Oguri Y."/>
            <person name="Olmstead R.G."/>
            <person name="Onodera N."/>
            <person name="Petersen B.L."/>
            <person name="Pils B."/>
            <person name="Prigge M."/>
            <person name="Rensing S.A."/>
            <person name="Riano-Pachon D.M."/>
            <person name="Roberts A.W."/>
            <person name="Sato Y."/>
            <person name="Scheller H.V."/>
            <person name="Schulz B."/>
            <person name="Schulz C."/>
            <person name="Shakirov E.V."/>
            <person name="Shibagaki N."/>
            <person name="Shinohara N."/>
            <person name="Shippen D.E."/>
            <person name="Soerensen I."/>
            <person name="Sotooka R."/>
            <person name="Sugimoto N."/>
            <person name="Sugita M."/>
            <person name="Sumikawa N."/>
            <person name="Tanurdzic M."/>
            <person name="Theissen G."/>
            <person name="Ulvskov P."/>
            <person name="Wakazuki S."/>
            <person name="Weng J.K."/>
            <person name="Willats W.W."/>
            <person name="Wipf D."/>
            <person name="Wolf P.G."/>
            <person name="Yang L."/>
            <person name="Zimmer A.D."/>
            <person name="Zhu Q."/>
            <person name="Mitros T."/>
            <person name="Hellsten U."/>
            <person name="Loque D."/>
            <person name="Otillar R."/>
            <person name="Salamov A."/>
            <person name="Schmutz J."/>
            <person name="Shapiro H."/>
            <person name="Lindquist E."/>
            <person name="Lucas S."/>
            <person name="Rokhsar D."/>
            <person name="Grigoriev I.V."/>
        </authorList>
    </citation>
    <scope>NUCLEOTIDE SEQUENCE [LARGE SCALE GENOMIC DNA]</scope>
</reference>
<dbReference type="GO" id="GO:0003676">
    <property type="term" value="F:nucleic acid binding"/>
    <property type="evidence" value="ECO:0007669"/>
    <property type="project" value="InterPro"/>
</dbReference>
<evidence type="ECO:0000259" key="2">
    <source>
        <dbReference type="Pfam" id="PF03732"/>
    </source>
</evidence>
<accession>D8SFM3</accession>
<dbReference type="Gramene" id="EFJ16861">
    <property type="protein sequence ID" value="EFJ16861"/>
    <property type="gene ID" value="SELMODRAFT_421552"/>
</dbReference>
<dbReference type="Pfam" id="PF03732">
    <property type="entry name" value="Retrotrans_gag"/>
    <property type="match status" value="1"/>
</dbReference>
<evidence type="ECO:0000313" key="4">
    <source>
        <dbReference type="Proteomes" id="UP000001514"/>
    </source>
</evidence>
<dbReference type="Proteomes" id="UP000001514">
    <property type="component" value="Unassembled WGS sequence"/>
</dbReference>
<dbReference type="KEGG" id="smo:SELMODRAFT_421552"/>
<dbReference type="GO" id="GO:0008270">
    <property type="term" value="F:zinc ion binding"/>
    <property type="evidence" value="ECO:0007669"/>
    <property type="project" value="InterPro"/>
</dbReference>
<feature type="region of interest" description="Disordered" evidence="1">
    <location>
        <begin position="266"/>
        <end position="286"/>
    </location>
</feature>
<dbReference type="InParanoid" id="D8SFM3"/>
<name>D8SFM3_SELML</name>
<organism evidence="4">
    <name type="scientific">Selaginella moellendorffii</name>
    <name type="common">Spikemoss</name>
    <dbReference type="NCBI Taxonomy" id="88036"/>
    <lineage>
        <taxon>Eukaryota</taxon>
        <taxon>Viridiplantae</taxon>
        <taxon>Streptophyta</taxon>
        <taxon>Embryophyta</taxon>
        <taxon>Tracheophyta</taxon>
        <taxon>Lycopodiopsida</taxon>
        <taxon>Selaginellales</taxon>
        <taxon>Selaginellaceae</taxon>
        <taxon>Selaginella</taxon>
    </lineage>
</organism>
<proteinExistence type="predicted"/>
<dbReference type="SUPFAM" id="SSF57756">
    <property type="entry name" value="Retrovirus zinc finger-like domains"/>
    <property type="match status" value="1"/>
</dbReference>
<dbReference type="InterPro" id="IPR036875">
    <property type="entry name" value="Znf_CCHC_sf"/>
</dbReference>
<dbReference type="EMBL" id="GL377617">
    <property type="protein sequence ID" value="EFJ16861.1"/>
    <property type="molecule type" value="Genomic_DNA"/>
</dbReference>
<dbReference type="STRING" id="88036.D8SFM3"/>
<dbReference type="InterPro" id="IPR005162">
    <property type="entry name" value="Retrotrans_gag_dom"/>
</dbReference>